<keyword evidence="1" id="KW-0808">Transferase</keyword>
<dbReference type="GO" id="GO:0016740">
    <property type="term" value="F:transferase activity"/>
    <property type="evidence" value="ECO:0007669"/>
    <property type="project" value="UniProtKB-KW"/>
</dbReference>
<accession>T1B6L4</accession>
<evidence type="ECO:0000313" key="1">
    <source>
        <dbReference type="EMBL" id="EQD48604.1"/>
    </source>
</evidence>
<dbReference type="Gene3D" id="1.10.600.10">
    <property type="entry name" value="Farnesyl Diphosphate Synthase"/>
    <property type="match status" value="1"/>
</dbReference>
<dbReference type="SUPFAM" id="SSF48576">
    <property type="entry name" value="Terpenoid synthases"/>
    <property type="match status" value="1"/>
</dbReference>
<gene>
    <name evidence="1" type="ORF">B1A_13985</name>
</gene>
<sequence length="42" mass="4658">MRYAVLGGGKRYRPQLVYATGHLFDLPTALLDYPAAAVELIH</sequence>
<dbReference type="InterPro" id="IPR008949">
    <property type="entry name" value="Isoprenoid_synthase_dom_sf"/>
</dbReference>
<dbReference type="EMBL" id="AUZX01010258">
    <property type="protein sequence ID" value="EQD48604.1"/>
    <property type="molecule type" value="Genomic_DNA"/>
</dbReference>
<name>T1B6L4_9ZZZZ</name>
<comment type="caution">
    <text evidence="1">The sequence shown here is derived from an EMBL/GenBank/DDBJ whole genome shotgun (WGS) entry which is preliminary data.</text>
</comment>
<reference evidence="1" key="2">
    <citation type="journal article" date="2014" name="ISME J.">
        <title>Microbial stratification in low pH oxic and suboxic macroscopic growths along an acid mine drainage.</title>
        <authorList>
            <person name="Mendez-Garcia C."/>
            <person name="Mesa V."/>
            <person name="Sprenger R.R."/>
            <person name="Richter M."/>
            <person name="Diez M.S."/>
            <person name="Solano J."/>
            <person name="Bargiela R."/>
            <person name="Golyshina O.V."/>
            <person name="Manteca A."/>
            <person name="Ramos J.L."/>
            <person name="Gallego J.R."/>
            <person name="Llorente I."/>
            <person name="Martins Dos Santos V.A."/>
            <person name="Jensen O.N."/>
            <person name="Pelaez A.I."/>
            <person name="Sanchez J."/>
            <person name="Ferrer M."/>
        </authorList>
    </citation>
    <scope>NUCLEOTIDE SEQUENCE</scope>
</reference>
<reference evidence="1" key="1">
    <citation type="submission" date="2013-08" db="EMBL/GenBank/DDBJ databases">
        <authorList>
            <person name="Mendez C."/>
            <person name="Richter M."/>
            <person name="Ferrer M."/>
            <person name="Sanchez J."/>
        </authorList>
    </citation>
    <scope>NUCLEOTIDE SEQUENCE</scope>
</reference>
<protein>
    <submittedName>
        <fullName evidence="1">Geranyltranstransferase</fullName>
    </submittedName>
</protein>
<organism evidence="1">
    <name type="scientific">mine drainage metagenome</name>
    <dbReference type="NCBI Taxonomy" id="410659"/>
    <lineage>
        <taxon>unclassified sequences</taxon>
        <taxon>metagenomes</taxon>
        <taxon>ecological metagenomes</taxon>
    </lineage>
</organism>
<proteinExistence type="predicted"/>
<feature type="non-terminal residue" evidence="1">
    <location>
        <position position="42"/>
    </location>
</feature>
<dbReference type="AlphaFoldDB" id="T1B6L4"/>